<dbReference type="SUPFAM" id="SSF52540">
    <property type="entry name" value="P-loop containing nucleoside triphosphate hydrolases"/>
    <property type="match status" value="1"/>
</dbReference>
<feature type="region of interest" description="Disordered" evidence="1">
    <location>
        <begin position="1"/>
        <end position="25"/>
    </location>
</feature>
<reference evidence="3 4" key="1">
    <citation type="journal article" date="2020" name="G3 (Bethesda)">
        <title>Improved Reference Genome for Cyclotella cryptica CCMP332, a Model for Cell Wall Morphogenesis, Salinity Adaptation, and Lipid Production in Diatoms (Bacillariophyta).</title>
        <authorList>
            <person name="Roberts W.R."/>
            <person name="Downey K.M."/>
            <person name="Ruck E.C."/>
            <person name="Traller J.C."/>
            <person name="Alverson A.J."/>
        </authorList>
    </citation>
    <scope>NUCLEOTIDE SEQUENCE [LARGE SCALE GENOMIC DNA]</scope>
    <source>
        <strain evidence="3 4">CCMP332</strain>
    </source>
</reference>
<dbReference type="PANTHER" id="PTHR36330:SF2">
    <property type="entry name" value="LIPASE_LIPOOXYGENASE, PLAT_LH2 FAMILY PROTEIN"/>
    <property type="match status" value="1"/>
</dbReference>
<dbReference type="InterPro" id="IPR008144">
    <property type="entry name" value="Guanylate_kin-like_dom"/>
</dbReference>
<name>A0ABD3QDR4_9STRA</name>
<dbReference type="Gene3D" id="3.40.50.300">
    <property type="entry name" value="P-loop containing nucleotide triphosphate hydrolases"/>
    <property type="match status" value="1"/>
</dbReference>
<organism evidence="3 4">
    <name type="scientific">Cyclotella cryptica</name>
    <dbReference type="NCBI Taxonomy" id="29204"/>
    <lineage>
        <taxon>Eukaryota</taxon>
        <taxon>Sar</taxon>
        <taxon>Stramenopiles</taxon>
        <taxon>Ochrophyta</taxon>
        <taxon>Bacillariophyta</taxon>
        <taxon>Coscinodiscophyceae</taxon>
        <taxon>Thalassiosirophycidae</taxon>
        <taxon>Stephanodiscales</taxon>
        <taxon>Stephanodiscaceae</taxon>
        <taxon>Cyclotella</taxon>
    </lineage>
</organism>
<evidence type="ECO:0000313" key="3">
    <source>
        <dbReference type="EMBL" id="KAL3798295.1"/>
    </source>
</evidence>
<dbReference type="Proteomes" id="UP001516023">
    <property type="component" value="Unassembled WGS sequence"/>
</dbReference>
<comment type="caution">
    <text evidence="3">The sequence shown here is derived from an EMBL/GenBank/DDBJ whole genome shotgun (WGS) entry which is preliminary data.</text>
</comment>
<dbReference type="InterPro" id="IPR027417">
    <property type="entry name" value="P-loop_NTPase"/>
</dbReference>
<protein>
    <recommendedName>
        <fullName evidence="2">Guanylate kinase-like domain-containing protein</fullName>
    </recommendedName>
</protein>
<keyword evidence="4" id="KW-1185">Reference proteome</keyword>
<feature type="domain" description="Guanylate kinase-like" evidence="2">
    <location>
        <begin position="340"/>
        <end position="526"/>
    </location>
</feature>
<evidence type="ECO:0000256" key="1">
    <source>
        <dbReference type="SAM" id="MobiDB-lite"/>
    </source>
</evidence>
<evidence type="ECO:0000313" key="4">
    <source>
        <dbReference type="Proteomes" id="UP001516023"/>
    </source>
</evidence>
<dbReference type="PROSITE" id="PS50052">
    <property type="entry name" value="GUANYLATE_KINASE_2"/>
    <property type="match status" value="1"/>
</dbReference>
<accession>A0ABD3QDR4</accession>
<dbReference type="PANTHER" id="PTHR36330">
    <property type="entry name" value="LIPASE/LIPOOXYGENASE, PLAT/LH2 FAMILY PROTEIN"/>
    <property type="match status" value="1"/>
</dbReference>
<sequence length="530" mass="57326">MATYTPPEDAEKTKPSSPKLPQPKIGDIVRYYDMDGGRADGQTLVGKISLIQRIQQPSSSTTNTSPSDGTNRWLLELTPLQDVGDGYYAEYPRRKRRQATLRKLEEVAPLAASFVRSEDAFKIPMERGTNVPMPYASGYDVVNYEGPTAIPVNGEIVQRDGENYNEIKASLLRNAALAGLVGTVVADLSRGTQDAVIYAAGAAAGVAYLFFLGIKTDTLGSPNAKLGSNVSNLRFVLPVLVLAGVALNNVLRGDENPVVTNGGMFSTVTPEQFGAAMIGFLTYRVPLFVSQLAPVISESATDMVPGSAGMAIRMAAEARKRGVDVSELNDKVRGSDDSLVTVLLVSGPEGTGKTTLVNRLLEEDDRFVRPILEDRIADGMKFERYEQRDEFLSMDETGRYGLLKEGVLKAAEKAAAAAENSQSQKVVVVDADVPLAKKLVNLAGARLVGVWVGLDSLEKFEERLMAKLKSGAVPLPEGETEESLLRAKIGQVVKDIEFGVVSGIFEFTILNDDIEESMRELKDAASYCFK</sequence>
<proteinExistence type="predicted"/>
<dbReference type="AlphaFoldDB" id="A0ABD3QDR4"/>
<dbReference type="EMBL" id="JABMIG020000047">
    <property type="protein sequence ID" value="KAL3798295.1"/>
    <property type="molecule type" value="Genomic_DNA"/>
</dbReference>
<evidence type="ECO:0000259" key="2">
    <source>
        <dbReference type="PROSITE" id="PS50052"/>
    </source>
</evidence>
<gene>
    <name evidence="3" type="ORF">HJC23_000209</name>
</gene>